<evidence type="ECO:0000313" key="10">
    <source>
        <dbReference type="Proteomes" id="UP000658278"/>
    </source>
</evidence>
<dbReference type="GO" id="GO:0005737">
    <property type="term" value="C:cytoplasm"/>
    <property type="evidence" value="ECO:0007669"/>
    <property type="project" value="TreeGrafter"/>
</dbReference>
<feature type="chain" id="PRO_5037058519" evidence="7">
    <location>
        <begin position="18"/>
        <end position="496"/>
    </location>
</feature>
<keyword evidence="10" id="KW-1185">Reference proteome</keyword>
<dbReference type="InterPro" id="IPR000917">
    <property type="entry name" value="Sulfatase_N"/>
</dbReference>
<dbReference type="PROSITE" id="PS00523">
    <property type="entry name" value="SULFATASE_1"/>
    <property type="match status" value="1"/>
</dbReference>
<keyword evidence="5" id="KW-0378">Hydrolase</keyword>
<keyword evidence="4 7" id="KW-0732">Signal</keyword>
<comment type="cofactor">
    <cofactor evidence="1">
        <name>Ca(2+)</name>
        <dbReference type="ChEBI" id="CHEBI:29108"/>
    </cofactor>
</comment>
<evidence type="ECO:0000256" key="7">
    <source>
        <dbReference type="SAM" id="SignalP"/>
    </source>
</evidence>
<keyword evidence="3" id="KW-0479">Metal-binding</keyword>
<sequence length="496" mass="55423">MMKSLLLTALMAASAHSAEKPNVLFIAVDDLKPMLGCYGDPVIKTPQIDRLASQGTTFLNAHCQQAVCGPSRASLLTGLRPDTTKVWDLKTRLRDMIPEVVTLPQHFKDHGYTSIGLGKTFDPRSVDGMMKNDPASWSRPYVKTSENPESQMGFVDPEFVARAQAAKKENRGNWDKMKQALGGMPAVEIDQDVSDTAYDDGIYAEKAVELIAELSKDEKPFLLAVGFKKPHLPFVAPKKYADLYLGDDIRLAEFQKMPEGAPQVHFQDSWELKNGSYAGYKEYQGKELPEADQRQLVHGYMACVSYIDAQVGKLLDALDEQGIADNTIVVFWGDHGWHLGDHGMWCKHTNYEQATRVPMIIARRAKGGKGAKTMSPVEFVDIFPTLCDLAGIPKLKELEGVSLTPVLDDSKAKVKDYAVSQYPRGGGGKELMGYTLRDGRYRYIRWITKGDPSDMKFEEFYDYETDPLEKRSLIDDPAVADEVKRFRAATDQFLNS</sequence>
<dbReference type="RefSeq" id="WP_200275579.1">
    <property type="nucleotide sequence ID" value="NZ_JAENII010000001.1"/>
</dbReference>
<dbReference type="InterPro" id="IPR017850">
    <property type="entry name" value="Alkaline_phosphatase_core_sf"/>
</dbReference>
<dbReference type="Proteomes" id="UP000658278">
    <property type="component" value="Unassembled WGS sequence"/>
</dbReference>
<dbReference type="CDD" id="cd16030">
    <property type="entry name" value="iduronate-2-sulfatase"/>
    <property type="match status" value="1"/>
</dbReference>
<evidence type="ECO:0000256" key="2">
    <source>
        <dbReference type="ARBA" id="ARBA00008779"/>
    </source>
</evidence>
<dbReference type="InterPro" id="IPR035874">
    <property type="entry name" value="IDS"/>
</dbReference>
<evidence type="ECO:0000256" key="4">
    <source>
        <dbReference type="ARBA" id="ARBA00022729"/>
    </source>
</evidence>
<protein>
    <submittedName>
        <fullName evidence="9">Sulfatase</fullName>
    </submittedName>
</protein>
<dbReference type="SUPFAM" id="SSF53649">
    <property type="entry name" value="Alkaline phosphatase-like"/>
    <property type="match status" value="1"/>
</dbReference>
<evidence type="ECO:0000313" key="9">
    <source>
        <dbReference type="EMBL" id="MBK1825683.1"/>
    </source>
</evidence>
<dbReference type="GO" id="GO:0046872">
    <property type="term" value="F:metal ion binding"/>
    <property type="evidence" value="ECO:0007669"/>
    <property type="project" value="UniProtKB-KW"/>
</dbReference>
<dbReference type="AlphaFoldDB" id="A0A934R831"/>
<dbReference type="GO" id="GO:0004423">
    <property type="term" value="F:iduronate-2-sulfatase activity"/>
    <property type="evidence" value="ECO:0007669"/>
    <property type="project" value="InterPro"/>
</dbReference>
<dbReference type="InterPro" id="IPR024607">
    <property type="entry name" value="Sulfatase_CS"/>
</dbReference>
<evidence type="ECO:0000256" key="1">
    <source>
        <dbReference type="ARBA" id="ARBA00001913"/>
    </source>
</evidence>
<reference evidence="9" key="1">
    <citation type="submission" date="2021-01" db="EMBL/GenBank/DDBJ databases">
        <title>Modified the classification status of verrucomicrobia.</title>
        <authorList>
            <person name="Feng X."/>
        </authorList>
    </citation>
    <scope>NUCLEOTIDE SEQUENCE</scope>
    <source>
        <strain evidence="9">KCTC 22201</strain>
    </source>
</reference>
<gene>
    <name evidence="9" type="ORF">JIN81_01520</name>
</gene>
<dbReference type="Pfam" id="PF00884">
    <property type="entry name" value="Sulfatase"/>
    <property type="match status" value="1"/>
</dbReference>
<evidence type="ECO:0000256" key="5">
    <source>
        <dbReference type="ARBA" id="ARBA00022801"/>
    </source>
</evidence>
<evidence type="ECO:0000256" key="6">
    <source>
        <dbReference type="ARBA" id="ARBA00022837"/>
    </source>
</evidence>
<feature type="domain" description="Sulfatase N-terminal" evidence="8">
    <location>
        <begin position="21"/>
        <end position="392"/>
    </location>
</feature>
<dbReference type="Gene3D" id="3.40.720.10">
    <property type="entry name" value="Alkaline Phosphatase, subunit A"/>
    <property type="match status" value="1"/>
</dbReference>
<dbReference type="PANTHER" id="PTHR45953">
    <property type="entry name" value="IDURONATE 2-SULFATASE"/>
    <property type="match status" value="1"/>
</dbReference>
<evidence type="ECO:0000256" key="3">
    <source>
        <dbReference type="ARBA" id="ARBA00022723"/>
    </source>
</evidence>
<comment type="caution">
    <text evidence="9">The sequence shown here is derived from an EMBL/GenBank/DDBJ whole genome shotgun (WGS) entry which is preliminary data.</text>
</comment>
<dbReference type="PANTHER" id="PTHR45953:SF1">
    <property type="entry name" value="IDURONATE 2-SULFATASE"/>
    <property type="match status" value="1"/>
</dbReference>
<proteinExistence type="inferred from homology"/>
<organism evidence="9 10">
    <name type="scientific">Haloferula rosea</name>
    <dbReference type="NCBI Taxonomy" id="490093"/>
    <lineage>
        <taxon>Bacteria</taxon>
        <taxon>Pseudomonadati</taxon>
        <taxon>Verrucomicrobiota</taxon>
        <taxon>Verrucomicrobiia</taxon>
        <taxon>Verrucomicrobiales</taxon>
        <taxon>Verrucomicrobiaceae</taxon>
        <taxon>Haloferula</taxon>
    </lineage>
</organism>
<comment type="similarity">
    <text evidence="2">Belongs to the sulfatase family.</text>
</comment>
<accession>A0A934R831</accession>
<feature type="signal peptide" evidence="7">
    <location>
        <begin position="1"/>
        <end position="17"/>
    </location>
</feature>
<dbReference type="EMBL" id="JAENII010000001">
    <property type="protein sequence ID" value="MBK1825683.1"/>
    <property type="molecule type" value="Genomic_DNA"/>
</dbReference>
<evidence type="ECO:0000259" key="8">
    <source>
        <dbReference type="Pfam" id="PF00884"/>
    </source>
</evidence>
<keyword evidence="6" id="KW-0106">Calcium</keyword>
<name>A0A934R831_9BACT</name>